<dbReference type="EMBL" id="DWZH01000038">
    <property type="protein sequence ID" value="HJB09972.1"/>
    <property type="molecule type" value="Genomic_DNA"/>
</dbReference>
<evidence type="ECO:0000256" key="1">
    <source>
        <dbReference type="SAM" id="Phobius"/>
    </source>
</evidence>
<reference evidence="3" key="1">
    <citation type="journal article" date="2021" name="PeerJ">
        <title>Extensive microbial diversity within the chicken gut microbiome revealed by metagenomics and culture.</title>
        <authorList>
            <person name="Gilroy R."/>
            <person name="Ravi A."/>
            <person name="Getino M."/>
            <person name="Pursley I."/>
            <person name="Horton D.L."/>
            <person name="Alikhan N.F."/>
            <person name="Baker D."/>
            <person name="Gharbi K."/>
            <person name="Hall N."/>
            <person name="Watson M."/>
            <person name="Adriaenssens E.M."/>
            <person name="Foster-Nyarko E."/>
            <person name="Jarju S."/>
            <person name="Secka A."/>
            <person name="Antonio M."/>
            <person name="Oren A."/>
            <person name="Chaudhuri R.R."/>
            <person name="La Ragione R."/>
            <person name="Hildebrand F."/>
            <person name="Pallen M.J."/>
        </authorList>
    </citation>
    <scope>NUCLEOTIDE SEQUENCE</scope>
    <source>
        <strain evidence="3">ChiHjej13B12-24818</strain>
    </source>
</reference>
<feature type="transmembrane region" description="Helical" evidence="1">
    <location>
        <begin position="13"/>
        <end position="32"/>
    </location>
</feature>
<evidence type="ECO:0000259" key="2">
    <source>
        <dbReference type="Pfam" id="PF10756"/>
    </source>
</evidence>
<evidence type="ECO:0000313" key="3">
    <source>
        <dbReference type="EMBL" id="HJB09972.1"/>
    </source>
</evidence>
<keyword evidence="1" id="KW-0472">Membrane</keyword>
<dbReference type="Proteomes" id="UP000823823">
    <property type="component" value="Unassembled WGS sequence"/>
</dbReference>
<accession>A0A9D2LC98</accession>
<dbReference type="InterPro" id="IPR019692">
    <property type="entry name" value="CFP-6_PH"/>
</dbReference>
<keyword evidence="1" id="KW-0812">Transmembrane</keyword>
<dbReference type="Pfam" id="PF10756">
    <property type="entry name" value="bPH_6"/>
    <property type="match status" value="1"/>
</dbReference>
<evidence type="ECO:0000313" key="4">
    <source>
        <dbReference type="Proteomes" id="UP000823823"/>
    </source>
</evidence>
<keyword evidence="1" id="KW-1133">Transmembrane helix</keyword>
<proteinExistence type="predicted"/>
<protein>
    <submittedName>
        <fullName evidence="3">PH domain-containing protein</fullName>
    </submittedName>
</protein>
<gene>
    <name evidence="3" type="ORF">H9786_05505</name>
</gene>
<dbReference type="AlphaFoldDB" id="A0A9D2LC98"/>
<sequence length="122" mass="13165">MIGGAVVMPYFTIFGRLGLVAIGVAALLFCHLEASVRLVARTSTLEVRNLFSRRTLQWPEIIGVSFPMGDPWAHLNLADGTTLATMAIQRYDGKRAIAAAHRLEALIRQRGEAADGGFRGAG</sequence>
<organism evidence="3 4">
    <name type="scientific">Candidatus Brachybacterium merdavium</name>
    <dbReference type="NCBI Taxonomy" id="2838513"/>
    <lineage>
        <taxon>Bacteria</taxon>
        <taxon>Bacillati</taxon>
        <taxon>Actinomycetota</taxon>
        <taxon>Actinomycetes</taxon>
        <taxon>Micrococcales</taxon>
        <taxon>Dermabacteraceae</taxon>
        <taxon>Brachybacterium</taxon>
    </lineage>
</organism>
<feature type="domain" description="Low molecular weight protein antigen 6 PH" evidence="2">
    <location>
        <begin position="36"/>
        <end position="102"/>
    </location>
</feature>
<comment type="caution">
    <text evidence="3">The sequence shown here is derived from an EMBL/GenBank/DDBJ whole genome shotgun (WGS) entry which is preliminary data.</text>
</comment>
<name>A0A9D2LC98_9MICO</name>
<reference evidence="3" key="2">
    <citation type="submission" date="2021-04" db="EMBL/GenBank/DDBJ databases">
        <authorList>
            <person name="Gilroy R."/>
        </authorList>
    </citation>
    <scope>NUCLEOTIDE SEQUENCE</scope>
    <source>
        <strain evidence="3">ChiHjej13B12-24818</strain>
    </source>
</reference>